<organism evidence="8 9">
    <name type="scientific">Desulfonispora thiosulfatigenes DSM 11270</name>
    <dbReference type="NCBI Taxonomy" id="656914"/>
    <lineage>
        <taxon>Bacteria</taxon>
        <taxon>Bacillati</taxon>
        <taxon>Bacillota</taxon>
        <taxon>Clostridia</taxon>
        <taxon>Eubacteriales</taxon>
        <taxon>Peptococcaceae</taxon>
        <taxon>Desulfonispora</taxon>
    </lineage>
</organism>
<dbReference type="STRING" id="656914.SAMN00017405_2140"/>
<evidence type="ECO:0000313" key="8">
    <source>
        <dbReference type="EMBL" id="SMB81475.1"/>
    </source>
</evidence>
<comment type="catalytic activity">
    <reaction evidence="6">
        <text>glycolate + A = glyoxylate + AH2</text>
        <dbReference type="Rhea" id="RHEA:21264"/>
        <dbReference type="ChEBI" id="CHEBI:13193"/>
        <dbReference type="ChEBI" id="CHEBI:17499"/>
        <dbReference type="ChEBI" id="CHEBI:29805"/>
        <dbReference type="ChEBI" id="CHEBI:36655"/>
        <dbReference type="EC" id="1.1.99.14"/>
    </reaction>
</comment>
<gene>
    <name evidence="8" type="ORF">SAMN00017405_2140</name>
</gene>
<keyword evidence="9" id="KW-1185">Reference proteome</keyword>
<dbReference type="InterPro" id="IPR012257">
    <property type="entry name" value="Glc_ox_4Fe-4S"/>
</dbReference>
<dbReference type="PROSITE" id="PS51379">
    <property type="entry name" value="4FE4S_FER_2"/>
    <property type="match status" value="2"/>
</dbReference>
<feature type="domain" description="4Fe-4S ferredoxin-type" evidence="7">
    <location>
        <begin position="3"/>
        <end position="33"/>
    </location>
</feature>
<accession>A0A1W1UK18</accession>
<keyword evidence="6" id="KW-0813">Transport</keyword>
<dbReference type="EC" id="1.1.99.14" evidence="6"/>
<comment type="catalytic activity">
    <reaction evidence="6">
        <text>(R)-lactate + A = pyruvate + AH2</text>
        <dbReference type="Rhea" id="RHEA:15089"/>
        <dbReference type="ChEBI" id="CHEBI:13193"/>
        <dbReference type="ChEBI" id="CHEBI:15361"/>
        <dbReference type="ChEBI" id="CHEBI:16004"/>
        <dbReference type="ChEBI" id="CHEBI:17499"/>
    </reaction>
</comment>
<reference evidence="8 9" key="1">
    <citation type="submission" date="2017-04" db="EMBL/GenBank/DDBJ databases">
        <authorList>
            <person name="Afonso C.L."/>
            <person name="Miller P.J."/>
            <person name="Scott M.A."/>
            <person name="Spackman E."/>
            <person name="Goraichik I."/>
            <person name="Dimitrov K.M."/>
            <person name="Suarez D.L."/>
            <person name="Swayne D.E."/>
        </authorList>
    </citation>
    <scope>NUCLEOTIDE SEQUENCE [LARGE SCALE GENOMIC DNA]</scope>
    <source>
        <strain evidence="8 9">DSM 11270</strain>
    </source>
</reference>
<keyword evidence="5 6" id="KW-0411">Iron-sulfur</keyword>
<keyword evidence="2 6" id="KW-0479">Metal-binding</keyword>
<dbReference type="PANTHER" id="PTHR32479">
    <property type="entry name" value="GLYCOLATE OXIDASE IRON-SULFUR SUBUNIT"/>
    <property type="match status" value="1"/>
</dbReference>
<keyword evidence="1 6" id="KW-0004">4Fe-4S</keyword>
<dbReference type="GO" id="GO:0051539">
    <property type="term" value="F:4 iron, 4 sulfur cluster binding"/>
    <property type="evidence" value="ECO:0007669"/>
    <property type="project" value="UniProtKB-UniRule"/>
</dbReference>
<dbReference type="PROSITE" id="PS00198">
    <property type="entry name" value="4FE4S_FER_1"/>
    <property type="match status" value="1"/>
</dbReference>
<evidence type="ECO:0000313" key="9">
    <source>
        <dbReference type="Proteomes" id="UP000192731"/>
    </source>
</evidence>
<evidence type="ECO:0000256" key="4">
    <source>
        <dbReference type="ARBA" id="ARBA00023004"/>
    </source>
</evidence>
<dbReference type="EMBL" id="FWWT01000007">
    <property type="protein sequence ID" value="SMB81475.1"/>
    <property type="molecule type" value="Genomic_DNA"/>
</dbReference>
<feature type="domain" description="4Fe-4S ferredoxin-type" evidence="7">
    <location>
        <begin position="55"/>
        <end position="86"/>
    </location>
</feature>
<evidence type="ECO:0000259" key="7">
    <source>
        <dbReference type="PROSITE" id="PS51379"/>
    </source>
</evidence>
<evidence type="ECO:0000256" key="2">
    <source>
        <dbReference type="ARBA" id="ARBA00022723"/>
    </source>
</evidence>
<sequence length="414" mass="46868">MNKDELLEMVMKCNRCGFCQEVCPTYKTSGNEFQLARGRNKLIRMTLEGVLNLKEEPELEKYINECLLCGACVEKCPAGVNTTELIAQMRNETTKIKGLSLAKRVLLKNVFSDNKKTDRVIKLMRFYQTSGTQSVLTLSDRFKNLDSKLPDIPKENVRSRLKKLLYRSLDPKEKVGYFLGCSVNNFFPNVAISTIKVLQENGYEVLVPETKCCGAPHFSAGNQDEYIKLAQENVEILSCLDTEVIIIDCQTCGSMLRDYKELFKDDETYKIMANKIYDKIIDISTFLLKYGYKKEMGKVTRRVTYHDPCHGVRYLKVKNAPRKILENIPGIEFVEMDEADTCCGGAGSYGIFNPVISKNIINRKIDNFQKTGASIIATSCPACTMQLQSGLKLNEIPGEVKHPIELLALAYDNR</sequence>
<dbReference type="SUPFAM" id="SSF46548">
    <property type="entry name" value="alpha-helical ferredoxin"/>
    <property type="match status" value="1"/>
</dbReference>
<comment type="cofactor">
    <cofactor evidence="6">
        <name>[4Fe-4S] cluster</name>
        <dbReference type="ChEBI" id="CHEBI:49883"/>
    </cofactor>
    <text evidence="6">Binds 2 [4Fe-4S] clusters.</text>
</comment>
<name>A0A1W1UK18_DESTI</name>
<keyword evidence="4 6" id="KW-0408">Iron</keyword>
<dbReference type="RefSeq" id="WP_084052098.1">
    <property type="nucleotide sequence ID" value="NZ_FWWT01000007.1"/>
</dbReference>
<evidence type="ECO:0000256" key="5">
    <source>
        <dbReference type="ARBA" id="ARBA00023014"/>
    </source>
</evidence>
<dbReference type="Pfam" id="PF02754">
    <property type="entry name" value="CCG"/>
    <property type="match status" value="2"/>
</dbReference>
<dbReference type="Proteomes" id="UP000192731">
    <property type="component" value="Unassembled WGS sequence"/>
</dbReference>
<dbReference type="PANTHER" id="PTHR32479:SF20">
    <property type="entry name" value="GLYCOLATE OXIDASE IRON-SULFUR SUBUNIT"/>
    <property type="match status" value="1"/>
</dbReference>
<dbReference type="InterPro" id="IPR017896">
    <property type="entry name" value="4Fe4S_Fe-S-bd"/>
</dbReference>
<proteinExistence type="predicted"/>
<keyword evidence="3" id="KW-0677">Repeat</keyword>
<dbReference type="GO" id="GO:0019154">
    <property type="term" value="F:glycolate dehydrogenase activity"/>
    <property type="evidence" value="ECO:0007669"/>
    <property type="project" value="UniProtKB-EC"/>
</dbReference>
<dbReference type="PIRSF" id="PIRSF000139">
    <property type="entry name" value="Glc_ox_4Fe-4S"/>
    <property type="match status" value="1"/>
</dbReference>
<dbReference type="GO" id="GO:0046872">
    <property type="term" value="F:metal ion binding"/>
    <property type="evidence" value="ECO:0007669"/>
    <property type="project" value="UniProtKB-UniRule"/>
</dbReference>
<dbReference type="InterPro" id="IPR004017">
    <property type="entry name" value="Cys_rich_dom"/>
</dbReference>
<dbReference type="Gene3D" id="1.10.1060.10">
    <property type="entry name" value="Alpha-helical ferredoxin"/>
    <property type="match status" value="1"/>
</dbReference>
<evidence type="ECO:0000256" key="1">
    <source>
        <dbReference type="ARBA" id="ARBA00022485"/>
    </source>
</evidence>
<comment type="function">
    <text evidence="6">Component of a complex that catalyzes the oxidation of glycolate to glyoxylate.</text>
</comment>
<evidence type="ECO:0000256" key="6">
    <source>
        <dbReference type="PIRNR" id="PIRNR000139"/>
    </source>
</evidence>
<dbReference type="AlphaFoldDB" id="A0A1W1UK18"/>
<evidence type="ECO:0000256" key="3">
    <source>
        <dbReference type="ARBA" id="ARBA00022737"/>
    </source>
</evidence>
<keyword evidence="6" id="KW-0249">Electron transport</keyword>
<dbReference type="Pfam" id="PF13183">
    <property type="entry name" value="Fer4_8"/>
    <property type="match status" value="1"/>
</dbReference>
<protein>
    <recommendedName>
        <fullName evidence="6">Glycolate oxidase iron-sulfur subunit</fullName>
        <ecNumber evidence="6">1.1.99.14</ecNumber>
    </recommendedName>
</protein>
<dbReference type="InterPro" id="IPR017900">
    <property type="entry name" value="4Fe4S_Fe_S_CS"/>
</dbReference>
<dbReference type="OrthoDB" id="9794954at2"/>
<dbReference type="InterPro" id="IPR009051">
    <property type="entry name" value="Helical_ferredxn"/>
</dbReference>